<feature type="region of interest" description="Disordered" evidence="1">
    <location>
        <begin position="62"/>
        <end position="81"/>
    </location>
</feature>
<dbReference type="Gene3D" id="3.60.120.10">
    <property type="entry name" value="Anthranilate synthase"/>
    <property type="match status" value="1"/>
</dbReference>
<evidence type="ECO:0000259" key="2">
    <source>
        <dbReference type="Pfam" id="PF00425"/>
    </source>
</evidence>
<dbReference type="Proteomes" id="UP000594480">
    <property type="component" value="Chromosome"/>
</dbReference>
<protein>
    <submittedName>
        <fullName evidence="3">Anthranilate synthase component I family protein</fullName>
    </submittedName>
</protein>
<reference evidence="3 4" key="1">
    <citation type="submission" date="2020-11" db="EMBL/GenBank/DDBJ databases">
        <title>Amino acid is mineralized and recycled by bacteria in oceanic microbiome.</title>
        <authorList>
            <person name="Zheng L.Y."/>
        </authorList>
    </citation>
    <scope>NUCLEOTIDE SEQUENCE [LARGE SCALE GENOMIC DNA]</scope>
    <source>
        <strain evidence="3 4">A32-1</strain>
    </source>
</reference>
<dbReference type="RefSeq" id="WP_195691521.1">
    <property type="nucleotide sequence ID" value="NZ_CP064760.1"/>
</dbReference>
<dbReference type="PANTHER" id="PTHR11236">
    <property type="entry name" value="AMINOBENZOATE/ANTHRANILATE SYNTHASE"/>
    <property type="match status" value="1"/>
</dbReference>
<dbReference type="AlphaFoldDB" id="A0A7S8MUL8"/>
<keyword evidence="4" id="KW-1185">Reference proteome</keyword>
<dbReference type="PANTHER" id="PTHR11236:SF18">
    <property type="entry name" value="AMINODEOXYCHORISMATE SYNTHASE"/>
    <property type="match status" value="1"/>
</dbReference>
<dbReference type="InterPro" id="IPR005801">
    <property type="entry name" value="ADC_synthase"/>
</dbReference>
<sequence>MTTPPSIVPLRSWLDPERVFCGWAECHENAFWLDAGPEAASGRSWVGVGEPVSPDEIDQVTLNGGSGDSAEPSRERGPRPGGWVGWFGYEGGARRAGAPSFPSADGGARWMRVLAVVEFDHATSRVTVFSAAGLPGAAAALLDATALAAELRELPQLGGIADPTPVQASARHDASTYAALIDECREQIRQGNAYQLCLTTRFTVSGAVDAVAAYRRLRRGLSAHHGGFVRISGRTLLSASPEQFLEVERGRVRTHPIKGTRPRSADAGTDADLAADLRSDIKERAENVMIVDLMRNDLSRICQTGTVTVERLFEVESYPAVHQLVSTVAGDLIPGLRVSDLLAATFPAGSMTGAPKLSAMSLLHRLEGAPRGVFAGCFGWISPEGDLDLAMVIRSIVIERDHAYVGAGGGITWLSHPPAEVAEVVVKARGPLAALGASVPQGWVDAGPTA</sequence>
<proteinExistence type="predicted"/>
<evidence type="ECO:0000256" key="1">
    <source>
        <dbReference type="SAM" id="MobiDB-lite"/>
    </source>
</evidence>
<name>A0A7S8MUL8_9MICO</name>
<accession>A0A7S8MUL8</accession>
<dbReference type="GO" id="GO:0005737">
    <property type="term" value="C:cytoplasm"/>
    <property type="evidence" value="ECO:0007669"/>
    <property type="project" value="TreeGrafter"/>
</dbReference>
<gene>
    <name evidence="3" type="ORF">IT882_08400</name>
</gene>
<dbReference type="GO" id="GO:0046820">
    <property type="term" value="F:4-amino-4-deoxychorismate synthase activity"/>
    <property type="evidence" value="ECO:0007669"/>
    <property type="project" value="TreeGrafter"/>
</dbReference>
<dbReference type="GO" id="GO:0008153">
    <property type="term" value="P:4-aminobenzoate biosynthetic process"/>
    <property type="evidence" value="ECO:0007669"/>
    <property type="project" value="TreeGrafter"/>
</dbReference>
<dbReference type="InterPro" id="IPR015890">
    <property type="entry name" value="Chorismate_C"/>
</dbReference>
<feature type="domain" description="Chorismate-utilising enzyme C-terminal" evidence="2">
    <location>
        <begin position="175"/>
        <end position="427"/>
    </location>
</feature>
<dbReference type="PRINTS" id="PR00095">
    <property type="entry name" value="ANTSNTHASEI"/>
</dbReference>
<dbReference type="EMBL" id="CP064760">
    <property type="protein sequence ID" value="QPE03417.1"/>
    <property type="molecule type" value="Genomic_DNA"/>
</dbReference>
<dbReference type="Pfam" id="PF00425">
    <property type="entry name" value="Chorismate_bind"/>
    <property type="match status" value="1"/>
</dbReference>
<evidence type="ECO:0000313" key="3">
    <source>
        <dbReference type="EMBL" id="QPE03417.1"/>
    </source>
</evidence>
<dbReference type="InterPro" id="IPR019999">
    <property type="entry name" value="Anth_synth_I-like"/>
</dbReference>
<dbReference type="GO" id="GO:0000162">
    <property type="term" value="P:L-tryptophan biosynthetic process"/>
    <property type="evidence" value="ECO:0007669"/>
    <property type="project" value="TreeGrafter"/>
</dbReference>
<dbReference type="KEGG" id="msf:IT882_08400"/>
<evidence type="ECO:0000313" key="4">
    <source>
        <dbReference type="Proteomes" id="UP000594480"/>
    </source>
</evidence>
<dbReference type="SUPFAM" id="SSF56322">
    <property type="entry name" value="ADC synthase"/>
    <property type="match status" value="1"/>
</dbReference>
<organism evidence="3 4">
    <name type="scientific">Microbacterium schleiferi</name>
    <dbReference type="NCBI Taxonomy" id="69362"/>
    <lineage>
        <taxon>Bacteria</taxon>
        <taxon>Bacillati</taxon>
        <taxon>Actinomycetota</taxon>
        <taxon>Actinomycetes</taxon>
        <taxon>Micrococcales</taxon>
        <taxon>Microbacteriaceae</taxon>
        <taxon>Microbacterium</taxon>
    </lineage>
</organism>